<dbReference type="EMBL" id="GADI01006174">
    <property type="protein sequence ID" value="JAA67634.1"/>
    <property type="molecule type" value="mRNA"/>
</dbReference>
<keyword evidence="9" id="KW-0999">Mitochondrion inner membrane</keyword>
<evidence type="ECO:0000256" key="4">
    <source>
        <dbReference type="ARBA" id="ARBA00022660"/>
    </source>
</evidence>
<evidence type="ECO:0000256" key="7">
    <source>
        <dbReference type="ARBA" id="ARBA00023128"/>
    </source>
</evidence>
<feature type="compositionally biased region" description="Basic and acidic residues" evidence="10">
    <location>
        <begin position="135"/>
        <end position="152"/>
    </location>
</feature>
<reference evidence="11" key="1">
    <citation type="submission" date="2012-12" db="EMBL/GenBank/DDBJ databases">
        <title>Identification and characterization of a phenylalanine ammonia-lyase gene family in Isatis indigotica Fort.</title>
        <authorList>
            <person name="Liu Q."/>
            <person name="Chen J."/>
            <person name="Zhou X."/>
            <person name="Di P."/>
            <person name="Xiao Y."/>
            <person name="Xuan H."/>
            <person name="Zhang L."/>
            <person name="Chen W."/>
        </authorList>
    </citation>
    <scope>NUCLEOTIDE SEQUENCE</scope>
    <source>
        <tissue evidence="11">Salivary gland</tissue>
    </source>
</reference>
<keyword evidence="5" id="KW-0677">Repeat</keyword>
<accession>A0A0K8RAZ9</accession>
<dbReference type="GO" id="GO:0006120">
    <property type="term" value="P:mitochondrial electron transport, NADH to ubiquinone"/>
    <property type="evidence" value="ECO:0007669"/>
    <property type="project" value="InterPro"/>
</dbReference>
<keyword evidence="8" id="KW-1015">Disulfide bond</keyword>
<keyword evidence="6 9" id="KW-0249">Electron transport</keyword>
<dbReference type="AlphaFoldDB" id="A0A0K8RAZ9"/>
<dbReference type="InterPro" id="IPR016680">
    <property type="entry name" value="NDUFA8"/>
</dbReference>
<keyword evidence="3 9" id="KW-0813">Transport</keyword>
<dbReference type="PANTHER" id="PTHR13344">
    <property type="entry name" value="NADH-UBIQUINONE OXIDOREDUCTASE"/>
    <property type="match status" value="1"/>
</dbReference>
<evidence type="ECO:0000256" key="2">
    <source>
        <dbReference type="ARBA" id="ARBA00010705"/>
    </source>
</evidence>
<comment type="function">
    <text evidence="1 9">Accessory subunit of the mitochondrial membrane respiratory chain NADH dehydrogenase (Complex I), that is believed not to be involved in catalysis. Complex I functions in the transfer of electrons from NADH to the respiratory chain. The immediate electron acceptor for the enzyme is believed to be ubiquinone.</text>
</comment>
<evidence type="ECO:0000256" key="9">
    <source>
        <dbReference type="PIRNR" id="PIRNR017016"/>
    </source>
</evidence>
<name>A0A0K8RAZ9_IXORI</name>
<evidence type="ECO:0000256" key="10">
    <source>
        <dbReference type="SAM" id="MobiDB-lite"/>
    </source>
</evidence>
<comment type="subcellular location">
    <subcellularLocation>
        <location evidence="9">Mitochondrion inner membrane</location>
    </subcellularLocation>
</comment>
<comment type="similarity">
    <text evidence="2 9">Belongs to the complex I NDUFA8 subunit family.</text>
</comment>
<evidence type="ECO:0000256" key="1">
    <source>
        <dbReference type="ARBA" id="ARBA00003195"/>
    </source>
</evidence>
<keyword evidence="11" id="KW-0830">Ubiquinone</keyword>
<feature type="region of interest" description="Disordered" evidence="10">
    <location>
        <begin position="133"/>
        <end position="175"/>
    </location>
</feature>
<evidence type="ECO:0000256" key="6">
    <source>
        <dbReference type="ARBA" id="ARBA00022982"/>
    </source>
</evidence>
<keyword evidence="9" id="KW-0472">Membrane</keyword>
<organism evidence="11">
    <name type="scientific">Ixodes ricinus</name>
    <name type="common">Common tick</name>
    <name type="synonym">Acarus ricinus</name>
    <dbReference type="NCBI Taxonomy" id="34613"/>
    <lineage>
        <taxon>Eukaryota</taxon>
        <taxon>Metazoa</taxon>
        <taxon>Ecdysozoa</taxon>
        <taxon>Arthropoda</taxon>
        <taxon>Chelicerata</taxon>
        <taxon>Arachnida</taxon>
        <taxon>Acari</taxon>
        <taxon>Parasitiformes</taxon>
        <taxon>Ixodida</taxon>
        <taxon>Ixodoidea</taxon>
        <taxon>Ixodidae</taxon>
        <taxon>Ixodinae</taxon>
        <taxon>Ixodes</taxon>
    </lineage>
</organism>
<keyword evidence="7 9" id="KW-0496">Mitochondrion</keyword>
<protein>
    <recommendedName>
        <fullName evidence="9">NADH dehydrogenase [ubiquinone] 1 alpha subcomplex subunit 8</fullName>
    </recommendedName>
</protein>
<evidence type="ECO:0000256" key="8">
    <source>
        <dbReference type="ARBA" id="ARBA00023157"/>
    </source>
</evidence>
<sequence>MPFSEDYEFPSDSELNVEEVNISTPALRAGAYHFGKYCDEQSKEFMLCKKEEIDPRKCLAPGRAVTSCALEFFRKVKNSACRQPFDDYARCLDLSSANMHNRHCRKTQAALDNCMLDQLGIERPHLGYFAMPRIHHTERPRPEPKFKKDYEKTPALPDDFPRPDAKPGPRAFWYS</sequence>
<keyword evidence="4 9" id="KW-0679">Respiratory chain</keyword>
<evidence type="ECO:0000256" key="5">
    <source>
        <dbReference type="ARBA" id="ARBA00022737"/>
    </source>
</evidence>
<dbReference type="PIRSF" id="PIRSF017016">
    <property type="entry name" value="NDUA8"/>
    <property type="match status" value="1"/>
</dbReference>
<dbReference type="GO" id="GO:0005743">
    <property type="term" value="C:mitochondrial inner membrane"/>
    <property type="evidence" value="ECO:0007669"/>
    <property type="project" value="UniProtKB-SubCell"/>
</dbReference>
<evidence type="ECO:0000256" key="3">
    <source>
        <dbReference type="ARBA" id="ARBA00022448"/>
    </source>
</evidence>
<proteinExistence type="evidence at transcript level"/>
<dbReference type="PANTHER" id="PTHR13344:SF0">
    <property type="entry name" value="NADH DEHYDROGENASE [UBIQUINONE] 1 ALPHA SUBCOMPLEX SUBUNIT 8"/>
    <property type="match status" value="1"/>
</dbReference>
<evidence type="ECO:0000313" key="11">
    <source>
        <dbReference type="EMBL" id="JAA67634.1"/>
    </source>
</evidence>